<reference evidence="2 3" key="1">
    <citation type="submission" date="2024-01" db="EMBL/GenBank/DDBJ databases">
        <title>The complete chloroplast genome sequence of Lithospermum erythrorhizon: insights into the phylogenetic relationship among Boraginaceae species and the maternal lineages of purple gromwells.</title>
        <authorList>
            <person name="Okada T."/>
            <person name="Watanabe K."/>
        </authorList>
    </citation>
    <scope>NUCLEOTIDE SEQUENCE [LARGE SCALE GENOMIC DNA]</scope>
</reference>
<dbReference type="AlphaFoldDB" id="A0AAV3QXM5"/>
<name>A0AAV3QXM5_LITER</name>
<proteinExistence type="predicted"/>
<accession>A0AAV3QXM5</accession>
<feature type="compositionally biased region" description="Polar residues" evidence="1">
    <location>
        <begin position="1"/>
        <end position="11"/>
    </location>
</feature>
<protein>
    <submittedName>
        <fullName evidence="2">Uncharacterized protein</fullName>
    </submittedName>
</protein>
<evidence type="ECO:0000256" key="1">
    <source>
        <dbReference type="SAM" id="MobiDB-lite"/>
    </source>
</evidence>
<dbReference type="Proteomes" id="UP001454036">
    <property type="component" value="Unassembled WGS sequence"/>
</dbReference>
<feature type="region of interest" description="Disordered" evidence="1">
    <location>
        <begin position="1"/>
        <end position="21"/>
    </location>
</feature>
<organism evidence="2 3">
    <name type="scientific">Lithospermum erythrorhizon</name>
    <name type="common">Purple gromwell</name>
    <name type="synonym">Lithospermum officinale var. erythrorhizon</name>
    <dbReference type="NCBI Taxonomy" id="34254"/>
    <lineage>
        <taxon>Eukaryota</taxon>
        <taxon>Viridiplantae</taxon>
        <taxon>Streptophyta</taxon>
        <taxon>Embryophyta</taxon>
        <taxon>Tracheophyta</taxon>
        <taxon>Spermatophyta</taxon>
        <taxon>Magnoliopsida</taxon>
        <taxon>eudicotyledons</taxon>
        <taxon>Gunneridae</taxon>
        <taxon>Pentapetalae</taxon>
        <taxon>asterids</taxon>
        <taxon>lamiids</taxon>
        <taxon>Boraginales</taxon>
        <taxon>Boraginaceae</taxon>
        <taxon>Boraginoideae</taxon>
        <taxon>Lithospermeae</taxon>
        <taxon>Lithospermum</taxon>
    </lineage>
</organism>
<keyword evidence="3" id="KW-1185">Reference proteome</keyword>
<gene>
    <name evidence="2" type="ORF">LIER_43805</name>
</gene>
<sequence>MTTSSTSSKNETLGWDVSGPRMEGLGPKIDRRVLKFEGLEPMIEGGGPRKDGWGPRIEGLRSRMVYERKSALGL</sequence>
<evidence type="ECO:0000313" key="3">
    <source>
        <dbReference type="Proteomes" id="UP001454036"/>
    </source>
</evidence>
<dbReference type="EMBL" id="BAABME010039114">
    <property type="protein sequence ID" value="GAA0167956.1"/>
    <property type="molecule type" value="Genomic_DNA"/>
</dbReference>
<evidence type="ECO:0000313" key="2">
    <source>
        <dbReference type="EMBL" id="GAA0167956.1"/>
    </source>
</evidence>
<comment type="caution">
    <text evidence="2">The sequence shown here is derived from an EMBL/GenBank/DDBJ whole genome shotgun (WGS) entry which is preliminary data.</text>
</comment>